<dbReference type="CDD" id="cd02947">
    <property type="entry name" value="TRX_family"/>
    <property type="match status" value="1"/>
</dbReference>
<dbReference type="Proteomes" id="UP000602653">
    <property type="component" value="Chromosome"/>
</dbReference>
<proteinExistence type="predicted"/>
<name>A0ABX7IGU4_9ACTO</name>
<gene>
    <name evidence="2" type="ORF">JTE88_08955</name>
</gene>
<dbReference type="SUPFAM" id="SSF52833">
    <property type="entry name" value="Thioredoxin-like"/>
    <property type="match status" value="1"/>
</dbReference>
<sequence length="116" mass="12969">MNVADSEITLRFYFASWSLPSKQMRHIFDEVALDLDRHVKNVPELSGTPLRVLVVDVDQEPAPVETHGITKVPTIQLSTNSQDLITLIGARPKLALRSDLITALEIHSNKARVTKE</sequence>
<dbReference type="Gene3D" id="3.40.30.10">
    <property type="entry name" value="Glutaredoxin"/>
    <property type="match status" value="1"/>
</dbReference>
<dbReference type="InterPro" id="IPR013766">
    <property type="entry name" value="Thioredoxin_domain"/>
</dbReference>
<protein>
    <recommendedName>
        <fullName evidence="1">Thioredoxin domain-containing protein</fullName>
    </recommendedName>
</protein>
<dbReference type="Pfam" id="PF00085">
    <property type="entry name" value="Thioredoxin"/>
    <property type="match status" value="1"/>
</dbReference>
<evidence type="ECO:0000313" key="3">
    <source>
        <dbReference type="Proteomes" id="UP000602653"/>
    </source>
</evidence>
<dbReference type="RefSeq" id="WP_204424480.1">
    <property type="nucleotide sequence ID" value="NZ_CP070228.1"/>
</dbReference>
<dbReference type="InterPro" id="IPR036249">
    <property type="entry name" value="Thioredoxin-like_sf"/>
</dbReference>
<reference evidence="2 3" key="1">
    <citation type="submission" date="2021-02" db="EMBL/GenBank/DDBJ databases">
        <title>Complete Genome Sequence of Arcanobacterium phocisimile strain DSM 26142T from a harbour seal.</title>
        <authorList>
            <person name="Borowiak M."/>
            <person name="Alssahen M."/>
            <person name="Malorny B."/>
            <person name="Laemmler C."/>
            <person name="Siebert U."/>
            <person name="Ploetz M."/>
            <person name="Abdulmawjood A."/>
        </authorList>
    </citation>
    <scope>NUCLEOTIDE SEQUENCE [LARGE SCALE GENOMIC DNA]</scope>
    <source>
        <strain evidence="2 3">DSM 26142</strain>
    </source>
</reference>
<keyword evidence="3" id="KW-1185">Reference proteome</keyword>
<organism evidence="2 3">
    <name type="scientific">Arcanobacterium phocisimile</name>
    <dbReference type="NCBI Taxonomy" id="1302235"/>
    <lineage>
        <taxon>Bacteria</taxon>
        <taxon>Bacillati</taxon>
        <taxon>Actinomycetota</taxon>
        <taxon>Actinomycetes</taxon>
        <taxon>Actinomycetales</taxon>
        <taxon>Actinomycetaceae</taxon>
        <taxon>Arcanobacterium</taxon>
    </lineage>
</organism>
<dbReference type="EMBL" id="CP070228">
    <property type="protein sequence ID" value="QRV02177.1"/>
    <property type="molecule type" value="Genomic_DNA"/>
</dbReference>
<accession>A0ABX7IGU4</accession>
<feature type="domain" description="Thioredoxin" evidence="1">
    <location>
        <begin position="6"/>
        <end position="99"/>
    </location>
</feature>
<evidence type="ECO:0000313" key="2">
    <source>
        <dbReference type="EMBL" id="QRV02177.1"/>
    </source>
</evidence>
<evidence type="ECO:0000259" key="1">
    <source>
        <dbReference type="Pfam" id="PF00085"/>
    </source>
</evidence>